<keyword evidence="1" id="KW-0812">Transmembrane</keyword>
<accession>A0A8I0AK14</accession>
<protein>
    <submittedName>
        <fullName evidence="2">DUF2975 domain-containing protein</fullName>
    </submittedName>
</protein>
<comment type="caution">
    <text evidence="2">The sequence shown here is derived from an EMBL/GenBank/DDBJ whole genome shotgun (WGS) entry which is preliminary data.</text>
</comment>
<reference evidence="2 3" key="1">
    <citation type="submission" date="2020-08" db="EMBL/GenBank/DDBJ databases">
        <title>Genome public.</title>
        <authorList>
            <person name="Liu C."/>
            <person name="Sun Q."/>
        </authorList>
    </citation>
    <scope>NUCLEOTIDE SEQUENCE [LARGE SCALE GENOMIC DNA]</scope>
    <source>
        <strain evidence="2 3">NSJ-10</strain>
    </source>
</reference>
<feature type="transmembrane region" description="Helical" evidence="1">
    <location>
        <begin position="231"/>
        <end position="253"/>
    </location>
</feature>
<feature type="transmembrane region" description="Helical" evidence="1">
    <location>
        <begin position="29"/>
        <end position="50"/>
    </location>
</feature>
<dbReference type="Proteomes" id="UP000615234">
    <property type="component" value="Unassembled WGS sequence"/>
</dbReference>
<evidence type="ECO:0000313" key="3">
    <source>
        <dbReference type="Proteomes" id="UP000615234"/>
    </source>
</evidence>
<dbReference type="AlphaFoldDB" id="A0A8I0AK14"/>
<keyword evidence="3" id="KW-1185">Reference proteome</keyword>
<evidence type="ECO:0000313" key="2">
    <source>
        <dbReference type="EMBL" id="MBC5661641.1"/>
    </source>
</evidence>
<feature type="transmembrane region" description="Helical" evidence="1">
    <location>
        <begin position="130"/>
        <end position="148"/>
    </location>
</feature>
<keyword evidence="1" id="KW-1133">Transmembrane helix</keyword>
<organism evidence="2 3">
    <name type="scientific">Coprococcus hominis</name>
    <name type="common">ex Liu et al. 2022</name>
    <dbReference type="NCBI Taxonomy" id="2763039"/>
    <lineage>
        <taxon>Bacteria</taxon>
        <taxon>Bacillati</taxon>
        <taxon>Bacillota</taxon>
        <taxon>Clostridia</taxon>
        <taxon>Lachnospirales</taxon>
        <taxon>Lachnospiraceae</taxon>
        <taxon>Coprococcus</taxon>
    </lineage>
</organism>
<evidence type="ECO:0000256" key="1">
    <source>
        <dbReference type="SAM" id="Phobius"/>
    </source>
</evidence>
<gene>
    <name evidence="2" type="ORF">H8S09_01830</name>
</gene>
<feature type="transmembrane region" description="Helical" evidence="1">
    <location>
        <begin position="265"/>
        <end position="285"/>
    </location>
</feature>
<name>A0A8I0AK14_9FIRM</name>
<proteinExistence type="predicted"/>
<keyword evidence="1" id="KW-0472">Membrane</keyword>
<dbReference type="RefSeq" id="WP_021944455.1">
    <property type="nucleotide sequence ID" value="NZ_JACOOX010000001.1"/>
</dbReference>
<sequence>MNQIFTTPFEWIAVWLRKLSLSGNSGNCIAIILYIIICCLPAIAFLLLCLRKKKIRADYLLLVCSAALFIGIYLMINPGLMPPYFRYSIPMINLAISTTLWSIFICYIILRVLAIIRYANEINLAKIAQVFIILVMIISIINICFIKLPKLWVSANQTGPDLYSRIISSEDGAVMLDNGSMRSFQPDRIPLLLCDLVPSLLFIWVLIASFRLCRSLKDNHFTDQTIQDAGALSHLCIRVLCITAVLEVVRNILQLLMLPSLSDTTFTVSLPIIEILLTVTAFILAKKFETAHTLEEENEAFI</sequence>
<feature type="transmembrane region" description="Helical" evidence="1">
    <location>
        <begin position="88"/>
        <end position="110"/>
    </location>
</feature>
<feature type="transmembrane region" description="Helical" evidence="1">
    <location>
        <begin position="57"/>
        <end position="76"/>
    </location>
</feature>
<dbReference type="EMBL" id="JACOOX010000001">
    <property type="protein sequence ID" value="MBC5661641.1"/>
    <property type="molecule type" value="Genomic_DNA"/>
</dbReference>
<feature type="transmembrane region" description="Helical" evidence="1">
    <location>
        <begin position="189"/>
        <end position="210"/>
    </location>
</feature>